<name>A0A382H1M8_9ZZZZ</name>
<accession>A0A382H1M8</accession>
<dbReference type="AlphaFoldDB" id="A0A382H1M8"/>
<gene>
    <name evidence="1" type="ORF">METZ01_LOCUS233547</name>
</gene>
<feature type="non-terminal residue" evidence="1">
    <location>
        <position position="203"/>
    </location>
</feature>
<sequence>MKIRSFLLVWPLMVGSNSLAHEFSGAHGTLLLDWKVPGISRVLSSGYGDSFGMEAWARKGLAMPAEIAGRQCIEGTYFLFDVDDDFMFDADETVAIEFLFARPQSAGFNISYDQNVISENVREINFPVSEERWYSRSIQLERARFATRGESGSDFVITALDGTWLGDPDAEHKIVLCDLKIARSHKVIVPKTFGKLQLTVVDG</sequence>
<evidence type="ECO:0000313" key="1">
    <source>
        <dbReference type="EMBL" id="SVB80693.1"/>
    </source>
</evidence>
<reference evidence="1" key="1">
    <citation type="submission" date="2018-05" db="EMBL/GenBank/DDBJ databases">
        <authorList>
            <person name="Lanie J.A."/>
            <person name="Ng W.-L."/>
            <person name="Kazmierczak K.M."/>
            <person name="Andrzejewski T.M."/>
            <person name="Davidsen T.M."/>
            <person name="Wayne K.J."/>
            <person name="Tettelin H."/>
            <person name="Glass J.I."/>
            <person name="Rusch D."/>
            <person name="Podicherti R."/>
            <person name="Tsui H.-C.T."/>
            <person name="Winkler M.E."/>
        </authorList>
    </citation>
    <scope>NUCLEOTIDE SEQUENCE</scope>
</reference>
<protein>
    <submittedName>
        <fullName evidence="1">Uncharacterized protein</fullName>
    </submittedName>
</protein>
<organism evidence="1">
    <name type="scientific">marine metagenome</name>
    <dbReference type="NCBI Taxonomy" id="408172"/>
    <lineage>
        <taxon>unclassified sequences</taxon>
        <taxon>metagenomes</taxon>
        <taxon>ecological metagenomes</taxon>
    </lineage>
</organism>
<proteinExistence type="predicted"/>
<dbReference type="EMBL" id="UINC01058434">
    <property type="protein sequence ID" value="SVB80693.1"/>
    <property type="molecule type" value="Genomic_DNA"/>
</dbReference>